<dbReference type="EMBL" id="QRVK01000060">
    <property type="protein sequence ID" value="RGS35733.1"/>
    <property type="molecule type" value="Genomic_DNA"/>
</dbReference>
<gene>
    <name evidence="4" type="ORF">DWX94_13535</name>
</gene>
<dbReference type="InterPro" id="IPR053392">
    <property type="entry name" value="Transposase_IS30-like"/>
</dbReference>
<dbReference type="GO" id="GO:0005829">
    <property type="term" value="C:cytosol"/>
    <property type="evidence" value="ECO:0007669"/>
    <property type="project" value="TreeGrafter"/>
</dbReference>
<dbReference type="InterPro" id="IPR012337">
    <property type="entry name" value="RNaseH-like_sf"/>
</dbReference>
<feature type="compositionally biased region" description="Basic residues" evidence="2">
    <location>
        <begin position="147"/>
        <end position="158"/>
    </location>
</feature>
<keyword evidence="1" id="KW-0233">DNA recombination</keyword>
<feature type="region of interest" description="Disordered" evidence="2">
    <location>
        <begin position="147"/>
        <end position="171"/>
    </location>
</feature>
<dbReference type="GO" id="GO:0015074">
    <property type="term" value="P:DNA integration"/>
    <property type="evidence" value="ECO:0007669"/>
    <property type="project" value="InterPro"/>
</dbReference>
<evidence type="ECO:0000256" key="2">
    <source>
        <dbReference type="SAM" id="MobiDB-lite"/>
    </source>
</evidence>
<evidence type="ECO:0000313" key="4">
    <source>
        <dbReference type="EMBL" id="RGS35733.1"/>
    </source>
</evidence>
<dbReference type="Gene3D" id="3.30.420.10">
    <property type="entry name" value="Ribonuclease H-like superfamily/Ribonuclease H"/>
    <property type="match status" value="1"/>
</dbReference>
<dbReference type="InterPro" id="IPR025246">
    <property type="entry name" value="IS30-like_HTH"/>
</dbReference>
<dbReference type="InterPro" id="IPR001584">
    <property type="entry name" value="Integrase_cat-core"/>
</dbReference>
<dbReference type="NCBIfam" id="NF033563">
    <property type="entry name" value="transpos_IS30"/>
    <property type="match status" value="1"/>
</dbReference>
<dbReference type="PROSITE" id="PS50994">
    <property type="entry name" value="INTEGRASE"/>
    <property type="match status" value="1"/>
</dbReference>
<comment type="caution">
    <text evidence="4">The sequence shown here is derived from an EMBL/GenBank/DDBJ whole genome shotgun (WGS) entry which is preliminary data.</text>
</comment>
<dbReference type="PANTHER" id="PTHR10948:SF23">
    <property type="entry name" value="TRANSPOSASE INSI FOR INSERTION SEQUENCE ELEMENT IS30A-RELATED"/>
    <property type="match status" value="1"/>
</dbReference>
<accession>A0A3R5WK27</accession>
<dbReference type="PANTHER" id="PTHR10948">
    <property type="entry name" value="TRANSPOSASE"/>
    <property type="match status" value="1"/>
</dbReference>
<organism evidence="4 5">
    <name type="scientific">Coprococcus eutactus</name>
    <dbReference type="NCBI Taxonomy" id="33043"/>
    <lineage>
        <taxon>Bacteria</taxon>
        <taxon>Bacillati</taxon>
        <taxon>Bacillota</taxon>
        <taxon>Clostridia</taxon>
        <taxon>Lachnospirales</taxon>
        <taxon>Lachnospiraceae</taxon>
        <taxon>Coprococcus</taxon>
    </lineage>
</organism>
<dbReference type="InterPro" id="IPR051917">
    <property type="entry name" value="Transposase-Integrase"/>
</dbReference>
<dbReference type="GO" id="GO:0004803">
    <property type="term" value="F:transposase activity"/>
    <property type="evidence" value="ECO:0007669"/>
    <property type="project" value="TreeGrafter"/>
</dbReference>
<feature type="domain" description="Integrase catalytic" evidence="3">
    <location>
        <begin position="173"/>
        <end position="338"/>
    </location>
</feature>
<name>A0A3R5WK27_9FIRM</name>
<dbReference type="OrthoDB" id="9776104at2"/>
<dbReference type="InterPro" id="IPR036397">
    <property type="entry name" value="RNaseH_sf"/>
</dbReference>
<dbReference type="Proteomes" id="UP000283295">
    <property type="component" value="Unassembled WGS sequence"/>
</dbReference>
<evidence type="ECO:0000259" key="3">
    <source>
        <dbReference type="PROSITE" id="PS50994"/>
    </source>
</evidence>
<protein>
    <submittedName>
        <fullName evidence="4">IS30 family transposase</fullName>
    </submittedName>
</protein>
<dbReference type="GO" id="GO:0003676">
    <property type="term" value="F:nucleic acid binding"/>
    <property type="evidence" value="ECO:0007669"/>
    <property type="project" value="InterPro"/>
</dbReference>
<evidence type="ECO:0000256" key="1">
    <source>
        <dbReference type="ARBA" id="ARBA00023172"/>
    </source>
</evidence>
<reference evidence="4 5" key="1">
    <citation type="submission" date="2018-08" db="EMBL/GenBank/DDBJ databases">
        <title>A genome reference for cultivated species of the human gut microbiota.</title>
        <authorList>
            <person name="Zou Y."/>
            <person name="Xue W."/>
            <person name="Luo G."/>
        </authorList>
    </citation>
    <scope>NUCLEOTIDE SEQUENCE [LARGE SCALE GENOMIC DNA]</scope>
    <source>
        <strain evidence="4 5">AF22-21</strain>
    </source>
</reference>
<dbReference type="SUPFAM" id="SSF53098">
    <property type="entry name" value="Ribonuclease H-like"/>
    <property type="match status" value="1"/>
</dbReference>
<dbReference type="GO" id="GO:0006310">
    <property type="term" value="P:DNA recombination"/>
    <property type="evidence" value="ECO:0007669"/>
    <property type="project" value="UniProtKB-KW"/>
</dbReference>
<dbReference type="Pfam" id="PF13936">
    <property type="entry name" value="HTH_38"/>
    <property type="match status" value="1"/>
</dbReference>
<dbReference type="GO" id="GO:0032196">
    <property type="term" value="P:transposition"/>
    <property type="evidence" value="ECO:0007669"/>
    <property type="project" value="TreeGrafter"/>
</dbReference>
<evidence type="ECO:0000313" key="5">
    <source>
        <dbReference type="Proteomes" id="UP000283295"/>
    </source>
</evidence>
<dbReference type="AlphaFoldDB" id="A0A3R5WK27"/>
<proteinExistence type="predicted"/>
<sequence length="344" mass="39994">MNFRHLTYADRIAMETLLNRKCSKAEVARYLKVSRATITREYRKGIYRHTNSDLTETEKYSADLAQKNTDYAQTSKGRPLKIGNDMEYADYLESKIVNDGCSPAVALALAHGLGMKTHVSVNTLYRYIDHGLFLKLTNKYLPVKSKRKKHKHKIRVQKRMSAGQSIENRSDEVNGRDTFGHWEMDTVKGKKGTTKSCLLVLTERLTRREIIRKIPDQGARSVVAELDKLEHRLGQMFSKLFKTITVDNGVEFSDYENMKRSLLHDGNRTEIYYCHAYSSYERGSNENANKLIRRHILKGQDIDKYDDAYVQSIQDWMNSYPRKIHGWRTANDLFDEEINKLYAM</sequence>